<name>A0A9N8J5G9_9FLAO</name>
<proteinExistence type="predicted"/>
<gene>
    <name evidence="1" type="ORF">FLAPXU55_04358</name>
</gene>
<keyword evidence="2" id="KW-1185">Reference proteome</keyword>
<dbReference type="RefSeq" id="WP_053473661.1">
    <property type="nucleotide sequence ID" value="NZ_CAIJDE010000063.1"/>
</dbReference>
<evidence type="ECO:0000313" key="2">
    <source>
        <dbReference type="Proteomes" id="UP000533639"/>
    </source>
</evidence>
<reference evidence="1 2" key="1">
    <citation type="submission" date="2020-06" db="EMBL/GenBank/DDBJ databases">
        <authorList>
            <person name="Criscuolo A."/>
        </authorList>
    </citation>
    <scope>NUCLEOTIDE SEQUENCE [LARGE SCALE GENOMIC DNA]</scope>
    <source>
        <strain evidence="1">PXU-55</strain>
    </source>
</reference>
<dbReference type="EMBL" id="CAIJDE010000063">
    <property type="protein sequence ID" value="CAC9976630.1"/>
    <property type="molecule type" value="Genomic_DNA"/>
</dbReference>
<sequence>MKNKNDETHRFLPSGEWEGFYCYNNSRKHHKILIQLHFDNSIVSGFEVDIINSYRWNGFYDTEHSKISMIKTYPTDTLEEYKGEISKKGIRGIWEQLVDISAFEESKPKLFKQLKGMSQGKFHIWPKTSKNKSKTEVKKSKIKS</sequence>
<evidence type="ECO:0000313" key="1">
    <source>
        <dbReference type="EMBL" id="CAC9976630.1"/>
    </source>
</evidence>
<protein>
    <submittedName>
        <fullName evidence="1">Uncharacterized protein</fullName>
    </submittedName>
</protein>
<comment type="caution">
    <text evidence="1">The sequence shown here is derived from an EMBL/GenBank/DDBJ whole genome shotgun (WGS) entry which is preliminary data.</text>
</comment>
<accession>A0A9N8J5G9</accession>
<dbReference type="Proteomes" id="UP000533639">
    <property type="component" value="Unassembled WGS sequence"/>
</dbReference>
<organism evidence="1 2">
    <name type="scientific">Flavobacterium panici</name>
    <dbReference type="NCBI Taxonomy" id="2654843"/>
    <lineage>
        <taxon>Bacteria</taxon>
        <taxon>Pseudomonadati</taxon>
        <taxon>Bacteroidota</taxon>
        <taxon>Flavobacteriia</taxon>
        <taxon>Flavobacteriales</taxon>
        <taxon>Flavobacteriaceae</taxon>
        <taxon>Flavobacterium</taxon>
    </lineage>
</organism>
<dbReference type="AlphaFoldDB" id="A0A9N8J5G9"/>